<accession>A0A1B0GKN6</accession>
<sequence length="223" mass="25315">MYLSQRGGGQFVGQFCHFVGIASGRKWVHFERGTRVKFLSSIIRQGCLVMKCADEATKVWLMKVSLLLEEPKIMAVEGDISPKPTVVTMWVPAREVVNPRSILSRIAHQNNLDIIKWRIIKVYVEQRGCLFVLAIDNSSLEQLRNANMFVFHAMDCYGIKLRGGGGRIIKVNIEQRGRLFVLAIVNNSLEQLRNANMFVFHALDCYEIKLRGDGGRSSDPYEP</sequence>
<dbReference type="InterPro" id="IPR031961">
    <property type="entry name" value="DUF4780"/>
</dbReference>
<keyword evidence="3" id="KW-1185">Reference proteome</keyword>
<dbReference type="EMBL" id="AJWK01030760">
    <property type="status" value="NOT_ANNOTATED_CDS"/>
    <property type="molecule type" value="Genomic_DNA"/>
</dbReference>
<dbReference type="EnsemblMetazoa" id="LLOJ009009-RA">
    <property type="protein sequence ID" value="LLOJ009009-PA"/>
    <property type="gene ID" value="LLOJ009009"/>
</dbReference>
<feature type="domain" description="DUF4780" evidence="1">
    <location>
        <begin position="34"/>
        <end position="151"/>
    </location>
</feature>
<dbReference type="VEuPathDB" id="VectorBase:LLOJ009009"/>
<reference evidence="2" key="1">
    <citation type="submission" date="2020-05" db="UniProtKB">
        <authorList>
            <consortium name="EnsemblMetazoa"/>
        </authorList>
    </citation>
    <scope>IDENTIFICATION</scope>
    <source>
        <strain evidence="2">Jacobina</strain>
    </source>
</reference>
<dbReference type="Pfam" id="PF16012">
    <property type="entry name" value="DUF4780"/>
    <property type="match status" value="1"/>
</dbReference>
<proteinExistence type="predicted"/>
<organism evidence="2 3">
    <name type="scientific">Lutzomyia longipalpis</name>
    <name type="common">Sand fly</name>
    <dbReference type="NCBI Taxonomy" id="7200"/>
    <lineage>
        <taxon>Eukaryota</taxon>
        <taxon>Metazoa</taxon>
        <taxon>Ecdysozoa</taxon>
        <taxon>Arthropoda</taxon>
        <taxon>Hexapoda</taxon>
        <taxon>Insecta</taxon>
        <taxon>Pterygota</taxon>
        <taxon>Neoptera</taxon>
        <taxon>Endopterygota</taxon>
        <taxon>Diptera</taxon>
        <taxon>Nematocera</taxon>
        <taxon>Psychodoidea</taxon>
        <taxon>Psychodidae</taxon>
        <taxon>Lutzomyia</taxon>
        <taxon>Lutzomyia</taxon>
    </lineage>
</organism>
<dbReference type="EMBL" id="AJWK01030761">
    <property type="status" value="NOT_ANNOTATED_CDS"/>
    <property type="molecule type" value="Genomic_DNA"/>
</dbReference>
<dbReference type="Proteomes" id="UP000092461">
    <property type="component" value="Unassembled WGS sequence"/>
</dbReference>
<protein>
    <recommendedName>
        <fullName evidence="1">DUF4780 domain-containing protein</fullName>
    </recommendedName>
</protein>
<evidence type="ECO:0000313" key="2">
    <source>
        <dbReference type="EnsemblMetazoa" id="LLOJ009009-PA"/>
    </source>
</evidence>
<evidence type="ECO:0000259" key="1">
    <source>
        <dbReference type="Pfam" id="PF16012"/>
    </source>
</evidence>
<evidence type="ECO:0000313" key="3">
    <source>
        <dbReference type="Proteomes" id="UP000092461"/>
    </source>
</evidence>
<name>A0A1B0GKN6_LUTLO</name>
<dbReference type="AlphaFoldDB" id="A0A1B0GKN6"/>